<dbReference type="AlphaFoldDB" id="A0AAJ6GWD8"/>
<organism evidence="2 3">
    <name type="scientific">Xanthomonas oryzae pv. leersiae</name>
    <dbReference type="NCBI Taxonomy" id="3112258"/>
    <lineage>
        <taxon>Bacteria</taxon>
        <taxon>Pseudomonadati</taxon>
        <taxon>Pseudomonadota</taxon>
        <taxon>Gammaproteobacteria</taxon>
        <taxon>Lysobacterales</taxon>
        <taxon>Lysobacteraceae</taxon>
        <taxon>Xanthomonas</taxon>
    </lineage>
</organism>
<dbReference type="EMBL" id="CP127225">
    <property type="protein sequence ID" value="WIX07669.1"/>
    <property type="molecule type" value="Genomic_DNA"/>
</dbReference>
<evidence type="ECO:0000256" key="1">
    <source>
        <dbReference type="SAM" id="Phobius"/>
    </source>
</evidence>
<keyword evidence="1" id="KW-0812">Transmembrane</keyword>
<proteinExistence type="predicted"/>
<name>A0AAJ6GWD8_9XANT</name>
<keyword evidence="1" id="KW-0472">Membrane</keyword>
<accession>A0AAJ6GWD8</accession>
<keyword evidence="1" id="KW-1133">Transmembrane helix</keyword>
<sequence>MNKLAEWLSHRGFWMALACLAIWSTALGIVIGSWIASTKETGAAIGSVISSFLGAAIAVVGAVWIQEVRDQRMKKQILFTVSRMVPALRAIASDLSDFHIIHRMDDRVIRQAVNSLKARREQLIRLGPLHGALESDLSISLLGNL</sequence>
<protein>
    <submittedName>
        <fullName evidence="2">Uncharacterized protein</fullName>
    </submittedName>
</protein>
<evidence type="ECO:0000313" key="3">
    <source>
        <dbReference type="Proteomes" id="UP001228059"/>
    </source>
</evidence>
<gene>
    <name evidence="2" type="ORF">QN060_06375</name>
</gene>
<reference evidence="2 3" key="1">
    <citation type="submission" date="2023-05" db="EMBL/GenBank/DDBJ databases">
        <title>Complete Genome Resource of Xanthomonas oryzae pv. leersiae Strain YNJC Isolated From Plateau Japonica Rice in Southwest China.</title>
        <authorList>
            <person name="Aa X."/>
            <person name="Mei L."/>
            <person name="Liu P."/>
            <person name="Yang Y."/>
            <person name="Tang C."/>
            <person name="Zhang F."/>
            <person name="Dong C."/>
            <person name="Wang B."/>
            <person name="Chen X."/>
            <person name="Dai L."/>
        </authorList>
    </citation>
    <scope>NUCLEOTIDE SEQUENCE [LARGE SCALE GENOMIC DNA]</scope>
    <source>
        <strain evidence="2 3">YNJC</strain>
    </source>
</reference>
<evidence type="ECO:0000313" key="2">
    <source>
        <dbReference type="EMBL" id="WIX07669.1"/>
    </source>
</evidence>
<dbReference type="RefSeq" id="WP_285957168.1">
    <property type="nucleotide sequence ID" value="NZ_CP127225.1"/>
</dbReference>
<dbReference type="Proteomes" id="UP001228059">
    <property type="component" value="Chromosome"/>
</dbReference>
<feature type="transmembrane region" description="Helical" evidence="1">
    <location>
        <begin position="12"/>
        <end position="36"/>
    </location>
</feature>
<feature type="transmembrane region" description="Helical" evidence="1">
    <location>
        <begin position="42"/>
        <end position="65"/>
    </location>
</feature>